<protein>
    <submittedName>
        <fullName evidence="1">Acyl-CoA synthetase</fullName>
        <ecNumber evidence="1">6.2.1.-</ecNumber>
    </submittedName>
</protein>
<dbReference type="PANTHER" id="PTHR44394:SF1">
    <property type="entry name" value="BETA-ALANINE-ACTIVATING ENZYME"/>
    <property type="match status" value="1"/>
</dbReference>
<dbReference type="Gene3D" id="2.130.10.10">
    <property type="entry name" value="YVTN repeat-like/Quinoprotein amine dehydrogenase"/>
    <property type="match status" value="1"/>
</dbReference>
<dbReference type="Proteomes" id="UP000596742">
    <property type="component" value="Unassembled WGS sequence"/>
</dbReference>
<dbReference type="InterPro" id="IPR011047">
    <property type="entry name" value="Quinoprotein_ADH-like_sf"/>
</dbReference>
<dbReference type="OrthoDB" id="408177at2759"/>
<comment type="caution">
    <text evidence="1">The sequence shown here is derived from an EMBL/GenBank/DDBJ whole genome shotgun (WGS) entry which is preliminary data.</text>
</comment>
<organism evidence="1 2">
    <name type="scientific">Mytilus galloprovincialis</name>
    <name type="common">Mediterranean mussel</name>
    <dbReference type="NCBI Taxonomy" id="29158"/>
    <lineage>
        <taxon>Eukaryota</taxon>
        <taxon>Metazoa</taxon>
        <taxon>Spiralia</taxon>
        <taxon>Lophotrochozoa</taxon>
        <taxon>Mollusca</taxon>
        <taxon>Bivalvia</taxon>
        <taxon>Autobranchia</taxon>
        <taxon>Pteriomorphia</taxon>
        <taxon>Mytilida</taxon>
        <taxon>Mytiloidea</taxon>
        <taxon>Mytilidae</taxon>
        <taxon>Mytilinae</taxon>
        <taxon>Mytilus</taxon>
    </lineage>
</organism>
<dbReference type="PANTHER" id="PTHR44394">
    <property type="entry name" value="BETA-ALANINE-ACTIVATING ENZYME"/>
    <property type="match status" value="1"/>
</dbReference>
<dbReference type="InterPro" id="IPR052091">
    <property type="entry name" value="Beta-ala_Activ/Resist"/>
</dbReference>
<name>A0A8B6BIX1_MYTGA</name>
<dbReference type="EMBL" id="UYJE01000216">
    <property type="protein sequence ID" value="VDH91197.1"/>
    <property type="molecule type" value="Genomic_DNA"/>
</dbReference>
<dbReference type="EC" id="6.2.1.-" evidence="1"/>
<keyword evidence="1" id="KW-0436">Ligase</keyword>
<evidence type="ECO:0000313" key="2">
    <source>
        <dbReference type="Proteomes" id="UP000596742"/>
    </source>
</evidence>
<gene>
    <name evidence="1" type="ORF">MGAL_10B021577</name>
</gene>
<accession>A0A8B6BIX1</accession>
<dbReference type="InterPro" id="IPR015943">
    <property type="entry name" value="WD40/YVTN_repeat-like_dom_sf"/>
</dbReference>
<reference evidence="1" key="1">
    <citation type="submission" date="2018-11" db="EMBL/GenBank/DDBJ databases">
        <authorList>
            <person name="Alioto T."/>
            <person name="Alioto T."/>
        </authorList>
    </citation>
    <scope>NUCLEOTIDE SEQUENCE</scope>
</reference>
<dbReference type="GO" id="GO:0043041">
    <property type="term" value="P:amino acid activation for nonribosomal peptide biosynthetic process"/>
    <property type="evidence" value="ECO:0007669"/>
    <property type="project" value="TreeGrafter"/>
</dbReference>
<proteinExistence type="predicted"/>
<evidence type="ECO:0000313" key="1">
    <source>
        <dbReference type="EMBL" id="VDH91197.1"/>
    </source>
</evidence>
<dbReference type="AlphaFoldDB" id="A0A8B6BIX1"/>
<dbReference type="GO" id="GO:0016874">
    <property type="term" value="F:ligase activity"/>
    <property type="evidence" value="ECO:0007669"/>
    <property type="project" value="UniProtKB-KW"/>
</dbReference>
<dbReference type="SUPFAM" id="SSF50998">
    <property type="entry name" value="Quinoprotein alcohol dehydrogenase-like"/>
    <property type="match status" value="1"/>
</dbReference>
<sequence>MNEDIWWKYQTGGEIKSYPVVDPDPTLVRKKVWCTMIGHGSIFASPCVSSQPHLIFCATLGGILAALHGDNGKLLWQFNRRKPVLSSPILTKHGICVGCVDKKIYHINFQGQEARCSQLKI</sequence>
<keyword evidence="2" id="KW-1185">Reference proteome</keyword>